<evidence type="ECO:0000256" key="1">
    <source>
        <dbReference type="SAM" id="MobiDB-lite"/>
    </source>
</evidence>
<evidence type="ECO:0000313" key="3">
    <source>
        <dbReference type="Proteomes" id="UP000321750"/>
    </source>
</evidence>
<dbReference type="RefSeq" id="WP_170246014.1">
    <property type="nucleotide sequence ID" value="NZ_BJZV01000018.1"/>
</dbReference>
<keyword evidence="3" id="KW-1185">Reference proteome</keyword>
<protein>
    <submittedName>
        <fullName evidence="2">Uncharacterized protein</fullName>
    </submittedName>
</protein>
<name>A0A512JN91_9HYPH</name>
<organism evidence="2 3">
    <name type="scientific">Methylobacterium gnaphalii</name>
    <dbReference type="NCBI Taxonomy" id="1010610"/>
    <lineage>
        <taxon>Bacteria</taxon>
        <taxon>Pseudomonadati</taxon>
        <taxon>Pseudomonadota</taxon>
        <taxon>Alphaproteobacteria</taxon>
        <taxon>Hyphomicrobiales</taxon>
        <taxon>Methylobacteriaceae</taxon>
        <taxon>Methylobacterium</taxon>
    </lineage>
</organism>
<feature type="region of interest" description="Disordered" evidence="1">
    <location>
        <begin position="30"/>
        <end position="64"/>
    </location>
</feature>
<sequence length="103" mass="10693">MAWAGLHAASIVPIAIEGISGIHAGIEPGEVLRMHGETSERRDQERQTEKNSAERGQGTGSCRPLMAGSAASCGLSAITNEEGGGIAAAALILEAEQRISNRR</sequence>
<gene>
    <name evidence="2" type="ORF">MGN01_32750</name>
</gene>
<accession>A0A512JN91</accession>
<dbReference type="EMBL" id="BJZV01000018">
    <property type="protein sequence ID" value="GEP11430.1"/>
    <property type="molecule type" value="Genomic_DNA"/>
</dbReference>
<proteinExistence type="predicted"/>
<reference evidence="2 3" key="1">
    <citation type="submission" date="2019-07" db="EMBL/GenBank/DDBJ databases">
        <title>Whole genome shotgun sequence of Methylobacterium gnaphalii NBRC 107716.</title>
        <authorList>
            <person name="Hosoyama A."/>
            <person name="Uohara A."/>
            <person name="Ohji S."/>
            <person name="Ichikawa N."/>
        </authorList>
    </citation>
    <scope>NUCLEOTIDE SEQUENCE [LARGE SCALE GENOMIC DNA]</scope>
    <source>
        <strain evidence="2 3">NBRC 107716</strain>
    </source>
</reference>
<comment type="caution">
    <text evidence="2">The sequence shown here is derived from an EMBL/GenBank/DDBJ whole genome shotgun (WGS) entry which is preliminary data.</text>
</comment>
<dbReference type="Proteomes" id="UP000321750">
    <property type="component" value="Unassembled WGS sequence"/>
</dbReference>
<feature type="compositionally biased region" description="Basic and acidic residues" evidence="1">
    <location>
        <begin position="30"/>
        <end position="53"/>
    </location>
</feature>
<evidence type="ECO:0000313" key="2">
    <source>
        <dbReference type="EMBL" id="GEP11430.1"/>
    </source>
</evidence>
<dbReference type="AlphaFoldDB" id="A0A512JN91"/>